<dbReference type="AlphaFoldDB" id="A0AAD4MRX0"/>
<gene>
    <name evidence="2" type="ORF">DdX_14570</name>
</gene>
<protein>
    <submittedName>
        <fullName evidence="2">Uncharacterized protein</fullName>
    </submittedName>
</protein>
<keyword evidence="1" id="KW-1133">Transmembrane helix</keyword>
<reference evidence="2" key="1">
    <citation type="submission" date="2022-01" db="EMBL/GenBank/DDBJ databases">
        <title>Genome Sequence Resource for Two Populations of Ditylenchus destructor, the Migratory Endoparasitic Phytonematode.</title>
        <authorList>
            <person name="Zhang H."/>
            <person name="Lin R."/>
            <person name="Xie B."/>
        </authorList>
    </citation>
    <scope>NUCLEOTIDE SEQUENCE</scope>
    <source>
        <strain evidence="2">BazhouSP</strain>
    </source>
</reference>
<organism evidence="2 3">
    <name type="scientific">Ditylenchus destructor</name>
    <dbReference type="NCBI Taxonomy" id="166010"/>
    <lineage>
        <taxon>Eukaryota</taxon>
        <taxon>Metazoa</taxon>
        <taxon>Ecdysozoa</taxon>
        <taxon>Nematoda</taxon>
        <taxon>Chromadorea</taxon>
        <taxon>Rhabditida</taxon>
        <taxon>Tylenchina</taxon>
        <taxon>Tylenchomorpha</taxon>
        <taxon>Sphaerularioidea</taxon>
        <taxon>Anguinidae</taxon>
        <taxon>Anguininae</taxon>
        <taxon>Ditylenchus</taxon>
    </lineage>
</organism>
<evidence type="ECO:0000256" key="1">
    <source>
        <dbReference type="SAM" id="Phobius"/>
    </source>
</evidence>
<comment type="caution">
    <text evidence="2">The sequence shown here is derived from an EMBL/GenBank/DDBJ whole genome shotgun (WGS) entry which is preliminary data.</text>
</comment>
<evidence type="ECO:0000313" key="2">
    <source>
        <dbReference type="EMBL" id="KAI1703955.1"/>
    </source>
</evidence>
<name>A0AAD4MRX0_9BILA</name>
<dbReference type="EMBL" id="JAKKPZ010000074">
    <property type="protein sequence ID" value="KAI1703955.1"/>
    <property type="molecule type" value="Genomic_DNA"/>
</dbReference>
<feature type="transmembrane region" description="Helical" evidence="1">
    <location>
        <begin position="12"/>
        <end position="33"/>
    </location>
</feature>
<keyword evidence="1" id="KW-0812">Transmembrane</keyword>
<dbReference type="Proteomes" id="UP001201812">
    <property type="component" value="Unassembled WGS sequence"/>
</dbReference>
<accession>A0AAD4MRX0</accession>
<keyword evidence="1" id="KW-0472">Membrane</keyword>
<evidence type="ECO:0000313" key="3">
    <source>
        <dbReference type="Proteomes" id="UP001201812"/>
    </source>
</evidence>
<sequence length="189" mass="21951">MAETITSRKILLIVLIPIMMMFYLYPVTMMLRYCRDLRCDSERGIATSEYGQEYPASGPALGKQALPLRSTANFMDMRYQRPRRALASVDSLMTSLMAILVNSKEANLEVRLRKRGGRRRRGPVPNQRPRPGSAACFSNDAIVLSLTDVRFRYNCQRIYLAMEQLMDQYPEYFPENAFLQVMKGRRRKY</sequence>
<keyword evidence="3" id="KW-1185">Reference proteome</keyword>
<proteinExistence type="predicted"/>